<evidence type="ECO:0000259" key="2">
    <source>
        <dbReference type="Pfam" id="PF12229"/>
    </source>
</evidence>
<dbReference type="eggNOG" id="COG2720">
    <property type="taxonomic scope" value="Bacteria"/>
</dbReference>
<dbReference type="KEGG" id="ttr:Tter_1425"/>
<keyword evidence="1" id="KW-0472">Membrane</keyword>
<keyword evidence="1" id="KW-0812">Transmembrane</keyword>
<dbReference type="RefSeq" id="WP_012875366.1">
    <property type="nucleotide sequence ID" value="NC_013525.1"/>
</dbReference>
<dbReference type="Proteomes" id="UP000000323">
    <property type="component" value="Chromosome 1"/>
</dbReference>
<dbReference type="HOGENOM" id="CLU_011572_1_0_0"/>
<dbReference type="PANTHER" id="PTHR35788:SF1">
    <property type="entry name" value="EXPORTED PROTEIN"/>
    <property type="match status" value="1"/>
</dbReference>
<feature type="domain" description="YoaR-like putative peptidoglycan binding" evidence="2">
    <location>
        <begin position="106"/>
        <end position="221"/>
    </location>
</feature>
<dbReference type="PANTHER" id="PTHR35788">
    <property type="entry name" value="EXPORTED PROTEIN-RELATED"/>
    <property type="match status" value="1"/>
</dbReference>
<feature type="transmembrane region" description="Helical" evidence="1">
    <location>
        <begin position="35"/>
        <end position="54"/>
    </location>
</feature>
<dbReference type="STRING" id="525904.Tter_1425"/>
<evidence type="ECO:0000256" key="1">
    <source>
        <dbReference type="SAM" id="Phobius"/>
    </source>
</evidence>
<organism evidence="3 4">
    <name type="scientific">Thermobaculum terrenum (strain ATCC BAA-798 / CCMEE 7001 / YNP1)</name>
    <dbReference type="NCBI Taxonomy" id="525904"/>
    <lineage>
        <taxon>Bacteria</taxon>
        <taxon>Bacillati</taxon>
        <taxon>Chloroflexota</taxon>
        <taxon>Chloroflexia</taxon>
        <taxon>Candidatus Thermobaculales</taxon>
        <taxon>Candidatus Thermobaculaceae</taxon>
        <taxon>Thermobaculum</taxon>
    </lineage>
</organism>
<evidence type="ECO:0000313" key="4">
    <source>
        <dbReference type="Proteomes" id="UP000000323"/>
    </source>
</evidence>
<keyword evidence="1" id="KW-1133">Transmembrane helix</keyword>
<sequence length="617" mass="67396">MEKILAREIESWREEASELRNYPHGRSFLLRLIRAALPVLAVFVVVLLGSAFLITRAYSDRIYPQVVVGNIAVGSLTQDDAKEKLESSLEDYLNNPVVLTFGQLQWHPAAEDIGLTIDVEATVNRAMRAGREDPVILVIARTLVGQQSPEVVPIVMRIDESRLSSYLSDIGRQINRDPLNPSIQVSEGNIQIEGGGAGYTFLQPETESKVLTSLRKMSKGPVSIAVYTTAGTISSQEVSKAESLAKSMISSPITLVGDNQQKWQITTDKLQDWLRSKPVKVKGNTELDVYLDPVELENYLDSVAKDINSEPVNARLRWDNGHLSVLAPGKLGRRLDIDRAIGLIQEAAKSNSRQVQLPISRISPSVSENNIASLGIKELIASGVSGFRGSRPERIDNIKKAAQAINGYVIPAGSDFSFAEAIGKISESAGYKPELVGDNRLELQGWPGGINQVATTVFRAALYAGLPILERHSMPYRLDFYQQENQQPGTDAMVLVPGTDLRFTNSTPAAILIQVSVSEQDQTVQVNLYGTDPGWSVDVKPPIIENVVQPIGDIYWTDPTLESGKTETYLYASAGADVVIERTVRKGTEVILDDNITSSYDPLPTVFAVGSANSDNG</sequence>
<dbReference type="InterPro" id="IPR052913">
    <property type="entry name" value="Glycopeptide_resist_protein"/>
</dbReference>
<dbReference type="Pfam" id="PF04294">
    <property type="entry name" value="VanW"/>
    <property type="match status" value="1"/>
</dbReference>
<dbReference type="InterPro" id="IPR022029">
    <property type="entry name" value="YoaR-like_PG-bd"/>
</dbReference>
<evidence type="ECO:0000313" key="3">
    <source>
        <dbReference type="EMBL" id="ACZ42331.1"/>
    </source>
</evidence>
<dbReference type="Pfam" id="PF12229">
    <property type="entry name" value="PG_binding_4"/>
    <property type="match status" value="2"/>
</dbReference>
<dbReference type="EMBL" id="CP001825">
    <property type="protein sequence ID" value="ACZ42331.1"/>
    <property type="molecule type" value="Genomic_DNA"/>
</dbReference>
<proteinExistence type="predicted"/>
<keyword evidence="4" id="KW-1185">Reference proteome</keyword>
<dbReference type="AlphaFoldDB" id="D1CC16"/>
<accession>D1CC16</accession>
<gene>
    <name evidence="3" type="ordered locus">Tter_1425</name>
</gene>
<reference evidence="4" key="1">
    <citation type="journal article" date="2010" name="Stand. Genomic Sci.">
        <title>Complete genome sequence of 'Thermobaculum terrenum' type strain (YNP1).</title>
        <authorList>
            <person name="Kiss H."/>
            <person name="Cleland D."/>
            <person name="Lapidus A."/>
            <person name="Lucas S."/>
            <person name="Glavina Del Rio T."/>
            <person name="Nolan M."/>
            <person name="Tice H."/>
            <person name="Han C."/>
            <person name="Goodwin L."/>
            <person name="Pitluck S."/>
            <person name="Liolios K."/>
            <person name="Ivanova N."/>
            <person name="Mavromatis K."/>
            <person name="Ovchinnikova G."/>
            <person name="Pati A."/>
            <person name="Chen A."/>
            <person name="Palaniappan K."/>
            <person name="Land M."/>
            <person name="Hauser L."/>
            <person name="Chang Y."/>
            <person name="Jeffries C."/>
            <person name="Lu M."/>
            <person name="Brettin T."/>
            <person name="Detter J."/>
            <person name="Goker M."/>
            <person name="Tindall B."/>
            <person name="Beck B."/>
            <person name="McDermott T."/>
            <person name="Woyke T."/>
            <person name="Bristow J."/>
            <person name="Eisen J."/>
            <person name="Markowitz V."/>
            <person name="Hugenholtz P."/>
            <person name="Kyrpides N."/>
            <person name="Klenk H."/>
            <person name="Cheng J."/>
        </authorList>
    </citation>
    <scope>NUCLEOTIDE SEQUENCE [LARGE SCALE GENOMIC DNA]</scope>
    <source>
        <strain evidence="4">ATCC BAA-798 / YNP1</strain>
    </source>
</reference>
<feature type="domain" description="YoaR-like putative peptidoglycan binding" evidence="2">
    <location>
        <begin position="280"/>
        <end position="355"/>
    </location>
</feature>
<dbReference type="InterPro" id="IPR007391">
    <property type="entry name" value="Vancomycin_resist_VanW"/>
</dbReference>
<name>D1CC16_THET1</name>
<protein>
    <submittedName>
        <fullName evidence="3">VanW family protein</fullName>
    </submittedName>
</protein>